<dbReference type="EMBL" id="GBEZ01025611">
    <property type="protein sequence ID" value="JAC61497.1"/>
    <property type="molecule type" value="Transcribed_RNA"/>
</dbReference>
<evidence type="ECO:0000256" key="2">
    <source>
        <dbReference type="PROSITE-ProRule" id="PRU00283"/>
    </source>
</evidence>
<dbReference type="GO" id="GO:0008017">
    <property type="term" value="F:microtubule binding"/>
    <property type="evidence" value="ECO:0007669"/>
    <property type="project" value="InterPro"/>
</dbReference>
<feature type="domain" description="Kinesin motor" evidence="4">
    <location>
        <begin position="1"/>
        <end position="54"/>
    </location>
</feature>
<dbReference type="Pfam" id="PF00225">
    <property type="entry name" value="Kinesin"/>
    <property type="match status" value="1"/>
</dbReference>
<dbReference type="InterPro" id="IPR001752">
    <property type="entry name" value="Kinesin_motor_dom"/>
</dbReference>
<dbReference type="GO" id="GO:0016787">
    <property type="term" value="F:hydrolase activity"/>
    <property type="evidence" value="ECO:0007669"/>
    <property type="project" value="UniProtKB-KW"/>
</dbReference>
<keyword evidence="1" id="KW-0505">Motor protein</keyword>
<reference evidence="5" key="1">
    <citation type="submission" date="2014-05" db="EMBL/GenBank/DDBJ databases">
        <title>The transcriptome of the halophilic microalga Tetraselmis sp. GSL018 isolated from the Great Salt Lake, Utah.</title>
        <authorList>
            <person name="Jinkerson R.E."/>
            <person name="D'Adamo S."/>
            <person name="Posewitz M.C."/>
        </authorList>
    </citation>
    <scope>NUCLEOTIDE SEQUENCE</scope>
    <source>
        <strain evidence="5">GSL018</strain>
    </source>
</reference>
<dbReference type="Gene3D" id="3.40.850.10">
    <property type="entry name" value="Kinesin motor domain"/>
    <property type="match status" value="1"/>
</dbReference>
<dbReference type="GO" id="GO:0007018">
    <property type="term" value="P:microtubule-based movement"/>
    <property type="evidence" value="ECO:0007669"/>
    <property type="project" value="InterPro"/>
</dbReference>
<dbReference type="InterPro" id="IPR027640">
    <property type="entry name" value="Kinesin-like_fam"/>
</dbReference>
<evidence type="ECO:0000313" key="5">
    <source>
        <dbReference type="EMBL" id="JAC61497.1"/>
    </source>
</evidence>
<keyword evidence="5" id="KW-0378">Hydrolase</keyword>
<dbReference type="InterPro" id="IPR036961">
    <property type="entry name" value="Kinesin_motor_dom_sf"/>
</dbReference>
<organism evidence="5">
    <name type="scientific">Tetraselmis sp. GSL018</name>
    <dbReference type="NCBI Taxonomy" id="582737"/>
    <lineage>
        <taxon>Eukaryota</taxon>
        <taxon>Viridiplantae</taxon>
        <taxon>Chlorophyta</taxon>
        <taxon>core chlorophytes</taxon>
        <taxon>Chlorodendrophyceae</taxon>
        <taxon>Chlorodendrales</taxon>
        <taxon>Chlorodendraceae</taxon>
        <taxon>Tetraselmis</taxon>
    </lineage>
</organism>
<gene>
    <name evidence="5" type="ORF">TSPGSL018_26063</name>
</gene>
<dbReference type="AlphaFoldDB" id="A0A061QLE9"/>
<evidence type="ECO:0000256" key="3">
    <source>
        <dbReference type="SAM" id="MobiDB-lite"/>
    </source>
</evidence>
<comment type="caution">
    <text evidence="2">Lacks conserved residue(s) required for the propagation of feature annotation.</text>
</comment>
<feature type="region of interest" description="Disordered" evidence="3">
    <location>
        <begin position="90"/>
        <end position="128"/>
    </location>
</feature>
<sequence>MAYVPYRNSKLTRLLKDGLSGNSKTAMIATVSCAADQYHHSINTLKYADRAKEIKTHVSKNVGSVESHVSDYQRIIDNLQNEVQQLKAQLSQQESPHANGLPTVPEEEGRAVEASQQQDEERSASTFKRPCSSLKTRMSATSVSCSTWRTICSLANHLRWRPWRSKSGYLP</sequence>
<dbReference type="PANTHER" id="PTHR47968">
    <property type="entry name" value="CENTROMERE PROTEIN E"/>
    <property type="match status" value="1"/>
</dbReference>
<dbReference type="SUPFAM" id="SSF52540">
    <property type="entry name" value="P-loop containing nucleoside triphosphate hydrolases"/>
    <property type="match status" value="1"/>
</dbReference>
<accession>A0A061QLE9</accession>
<protein>
    <submittedName>
        <fullName evidence="5">p-loop containing nucleoside triphosphate hydrolase-like protein</fullName>
    </submittedName>
</protein>
<evidence type="ECO:0000256" key="1">
    <source>
        <dbReference type="ARBA" id="ARBA00023175"/>
    </source>
</evidence>
<evidence type="ECO:0000259" key="4">
    <source>
        <dbReference type="PROSITE" id="PS50067"/>
    </source>
</evidence>
<comment type="similarity">
    <text evidence="2">Belongs to the TRAFAC class myosin-kinesin ATPase superfamily. Kinesin family.</text>
</comment>
<name>A0A061QLE9_9CHLO</name>
<dbReference type="PROSITE" id="PS50067">
    <property type="entry name" value="KINESIN_MOTOR_2"/>
    <property type="match status" value="1"/>
</dbReference>
<dbReference type="InterPro" id="IPR027417">
    <property type="entry name" value="P-loop_NTPase"/>
</dbReference>
<dbReference type="PANTHER" id="PTHR47968:SF29">
    <property type="entry name" value="KINESIN-LIKE PROTEIN"/>
    <property type="match status" value="1"/>
</dbReference>
<dbReference type="GO" id="GO:0005524">
    <property type="term" value="F:ATP binding"/>
    <property type="evidence" value="ECO:0007669"/>
    <property type="project" value="InterPro"/>
</dbReference>
<dbReference type="GO" id="GO:0003777">
    <property type="term" value="F:microtubule motor activity"/>
    <property type="evidence" value="ECO:0007669"/>
    <property type="project" value="InterPro"/>
</dbReference>
<proteinExistence type="inferred from homology"/>